<feature type="transmembrane region" description="Helical" evidence="7">
    <location>
        <begin position="227"/>
        <end position="248"/>
    </location>
</feature>
<comment type="caution">
    <text evidence="9">The sequence shown here is derived from an EMBL/GenBank/DDBJ whole genome shotgun (WGS) entry which is preliminary data.</text>
</comment>
<feature type="domain" description="ABC transmembrane type-1" evidence="8">
    <location>
        <begin position="46"/>
        <end position="245"/>
    </location>
</feature>
<dbReference type="PANTHER" id="PTHR30183:SF3">
    <property type="entry name" value="MOLYBDENUM TRANSPORT SYSTEM PERMEASE PROTEIN MODB"/>
    <property type="match status" value="1"/>
</dbReference>
<feature type="transmembrane region" description="Helical" evidence="7">
    <location>
        <begin position="117"/>
        <end position="142"/>
    </location>
</feature>
<keyword evidence="2 7" id="KW-0813">Transport</keyword>
<keyword evidence="4 7" id="KW-0812">Transmembrane</keyword>
<dbReference type="InterPro" id="IPR035906">
    <property type="entry name" value="MetI-like_sf"/>
</dbReference>
<evidence type="ECO:0000256" key="5">
    <source>
        <dbReference type="ARBA" id="ARBA00022989"/>
    </source>
</evidence>
<accession>A0A7C0Y877</accession>
<dbReference type="SUPFAM" id="SSF161098">
    <property type="entry name" value="MetI-like"/>
    <property type="match status" value="1"/>
</dbReference>
<feature type="transmembrane region" description="Helical" evidence="7">
    <location>
        <begin position="6"/>
        <end position="30"/>
    </location>
</feature>
<dbReference type="PROSITE" id="PS50928">
    <property type="entry name" value="ABC_TM1"/>
    <property type="match status" value="1"/>
</dbReference>
<protein>
    <submittedName>
        <fullName evidence="9">ABC transporter permease subunit</fullName>
    </submittedName>
</protein>
<dbReference type="Proteomes" id="UP000886289">
    <property type="component" value="Unassembled WGS sequence"/>
</dbReference>
<dbReference type="GO" id="GO:0005886">
    <property type="term" value="C:plasma membrane"/>
    <property type="evidence" value="ECO:0007669"/>
    <property type="project" value="UniProtKB-SubCell"/>
</dbReference>
<feature type="transmembrane region" description="Helical" evidence="7">
    <location>
        <begin position="85"/>
        <end position="105"/>
    </location>
</feature>
<evidence type="ECO:0000256" key="3">
    <source>
        <dbReference type="ARBA" id="ARBA00022475"/>
    </source>
</evidence>
<name>A0A7C0Y877_DESA2</name>
<dbReference type="InterPro" id="IPR000515">
    <property type="entry name" value="MetI-like"/>
</dbReference>
<dbReference type="EMBL" id="DRBS01000058">
    <property type="protein sequence ID" value="HDD43511.1"/>
    <property type="molecule type" value="Genomic_DNA"/>
</dbReference>
<proteinExistence type="inferred from homology"/>
<organism evidence="9">
    <name type="scientific">Desulfofervidus auxilii</name>
    <dbReference type="NCBI Taxonomy" id="1621989"/>
    <lineage>
        <taxon>Bacteria</taxon>
        <taxon>Pseudomonadati</taxon>
        <taxon>Thermodesulfobacteriota</taxon>
        <taxon>Candidatus Desulfofervidia</taxon>
        <taxon>Candidatus Desulfofervidales</taxon>
        <taxon>Candidatus Desulfofervidaceae</taxon>
        <taxon>Candidatus Desulfofervidus</taxon>
    </lineage>
</organism>
<keyword evidence="5 7" id="KW-1133">Transmembrane helix</keyword>
<feature type="transmembrane region" description="Helical" evidence="7">
    <location>
        <begin position="42"/>
        <end position="65"/>
    </location>
</feature>
<dbReference type="AlphaFoldDB" id="A0A7C0Y877"/>
<dbReference type="CDD" id="cd06261">
    <property type="entry name" value="TM_PBP2"/>
    <property type="match status" value="1"/>
</dbReference>
<evidence type="ECO:0000259" key="8">
    <source>
        <dbReference type="PROSITE" id="PS50928"/>
    </source>
</evidence>
<evidence type="ECO:0000256" key="2">
    <source>
        <dbReference type="ARBA" id="ARBA00022448"/>
    </source>
</evidence>
<dbReference type="PANTHER" id="PTHR30183">
    <property type="entry name" value="MOLYBDENUM TRANSPORT SYSTEM PERMEASE PROTEIN MODB"/>
    <property type="match status" value="1"/>
</dbReference>
<evidence type="ECO:0000256" key="1">
    <source>
        <dbReference type="ARBA" id="ARBA00004651"/>
    </source>
</evidence>
<dbReference type="Pfam" id="PF00528">
    <property type="entry name" value="BPD_transp_1"/>
    <property type="match status" value="1"/>
</dbReference>
<reference evidence="9" key="1">
    <citation type="journal article" date="2020" name="mSystems">
        <title>Genome- and Community-Level Interaction Insights into Carbon Utilization and Element Cycling Functions of Hydrothermarchaeota in Hydrothermal Sediment.</title>
        <authorList>
            <person name="Zhou Z."/>
            <person name="Liu Y."/>
            <person name="Xu W."/>
            <person name="Pan J."/>
            <person name="Luo Z.H."/>
            <person name="Li M."/>
        </authorList>
    </citation>
    <scope>NUCLEOTIDE SEQUENCE [LARGE SCALE GENOMIC DNA]</scope>
    <source>
        <strain evidence="9">HyVt-233</strain>
    </source>
</reference>
<dbReference type="GO" id="GO:0055085">
    <property type="term" value="P:transmembrane transport"/>
    <property type="evidence" value="ECO:0007669"/>
    <property type="project" value="InterPro"/>
</dbReference>
<evidence type="ECO:0000313" key="9">
    <source>
        <dbReference type="EMBL" id="HDD43511.1"/>
    </source>
</evidence>
<dbReference type="Gene3D" id="1.10.3720.10">
    <property type="entry name" value="MetI-like"/>
    <property type="match status" value="1"/>
</dbReference>
<feature type="transmembrane region" description="Helical" evidence="7">
    <location>
        <begin position="162"/>
        <end position="180"/>
    </location>
</feature>
<evidence type="ECO:0000256" key="4">
    <source>
        <dbReference type="ARBA" id="ARBA00022692"/>
    </source>
</evidence>
<evidence type="ECO:0000256" key="6">
    <source>
        <dbReference type="ARBA" id="ARBA00023136"/>
    </source>
</evidence>
<sequence length="255" mass="29060">MIRLFYFFLAIFCVIFIVFPIMHLFISLTVNEFIKAIYDREVWQAIFTSFIGASLSTFFGCLTGIPFAYILSRYDFKGKKILESIANLPVVIPHVAVGIILISLLSEKSFWGHFFSYFNLSFIDTIYGIVIAMAFVSISYIITSALIGFESVDRELEMVSRTLGATAFYTFWHITFPLALPAIIRGAILAFARAISEVGALLILAYFPKTAPIIMYERFEQYGLKAAHPVTVLVVFFSLIIFFVLLYFSKRHAFR</sequence>
<keyword evidence="3" id="KW-1003">Cell membrane</keyword>
<comment type="similarity">
    <text evidence="7">Belongs to the binding-protein-dependent transport system permease family.</text>
</comment>
<keyword evidence="6 7" id="KW-0472">Membrane</keyword>
<evidence type="ECO:0000256" key="7">
    <source>
        <dbReference type="RuleBase" id="RU363032"/>
    </source>
</evidence>
<gene>
    <name evidence="9" type="ORF">ENG63_01425</name>
</gene>
<comment type="subcellular location">
    <subcellularLocation>
        <location evidence="1 7">Cell membrane</location>
        <topology evidence="1 7">Multi-pass membrane protein</topology>
    </subcellularLocation>
</comment>